<dbReference type="GO" id="GO:0055056">
    <property type="term" value="F:D-glucose transmembrane transporter activity"/>
    <property type="evidence" value="ECO:0007669"/>
    <property type="project" value="UniProtKB-ARBA"/>
</dbReference>
<evidence type="ECO:0000256" key="3">
    <source>
        <dbReference type="ARBA" id="ARBA00022448"/>
    </source>
</evidence>
<dbReference type="InterPro" id="IPR020846">
    <property type="entry name" value="MFS_dom"/>
</dbReference>
<dbReference type="OMA" id="CLVFMYF"/>
<dbReference type="GO" id="GO:0005351">
    <property type="term" value="F:carbohydrate:proton symporter activity"/>
    <property type="evidence" value="ECO:0000318"/>
    <property type="project" value="GO_Central"/>
</dbReference>
<dbReference type="InterPro" id="IPR036259">
    <property type="entry name" value="MFS_trans_sf"/>
</dbReference>
<dbReference type="KEGG" id="ago:AGOS_AFL205C"/>
<dbReference type="NCBIfam" id="TIGR00879">
    <property type="entry name" value="SP"/>
    <property type="match status" value="1"/>
</dbReference>
<dbReference type="PANTHER" id="PTHR48022">
    <property type="entry name" value="PLASTIDIC GLUCOSE TRANSPORTER 4"/>
    <property type="match status" value="1"/>
</dbReference>
<dbReference type="OrthoDB" id="5141738at2759"/>
<feature type="transmembrane region" description="Helical" evidence="10">
    <location>
        <begin position="222"/>
        <end position="241"/>
    </location>
</feature>
<dbReference type="Pfam" id="PF00083">
    <property type="entry name" value="Sugar_tr"/>
    <property type="match status" value="1"/>
</dbReference>
<keyword evidence="7 10" id="KW-0472">Membrane</keyword>
<feature type="transmembrane region" description="Helical" evidence="10">
    <location>
        <begin position="101"/>
        <end position="121"/>
    </location>
</feature>
<evidence type="ECO:0000256" key="4">
    <source>
        <dbReference type="ARBA" id="ARBA00022597"/>
    </source>
</evidence>
<dbReference type="SUPFAM" id="SSF103473">
    <property type="entry name" value="MFS general substrate transporter"/>
    <property type="match status" value="1"/>
</dbReference>
<evidence type="ECO:0000256" key="5">
    <source>
        <dbReference type="ARBA" id="ARBA00022692"/>
    </source>
</evidence>
<keyword evidence="4" id="KW-0762">Sugar transport</keyword>
<dbReference type="InterPro" id="IPR003663">
    <property type="entry name" value="Sugar/inositol_transpt"/>
</dbReference>
<dbReference type="GeneID" id="4621570"/>
<feature type="compositionally biased region" description="Polar residues" evidence="9">
    <location>
        <begin position="9"/>
        <end position="24"/>
    </location>
</feature>
<dbReference type="RefSeq" id="NP_985345.1">
    <property type="nucleotide sequence ID" value="NM_210699.1"/>
</dbReference>
<organism evidence="12 13">
    <name type="scientific">Eremothecium gossypii (strain ATCC 10895 / CBS 109.51 / FGSC 9923 / NRRL Y-1056)</name>
    <name type="common">Yeast</name>
    <name type="synonym">Ashbya gossypii</name>
    <dbReference type="NCBI Taxonomy" id="284811"/>
    <lineage>
        <taxon>Eukaryota</taxon>
        <taxon>Fungi</taxon>
        <taxon>Dikarya</taxon>
        <taxon>Ascomycota</taxon>
        <taxon>Saccharomycotina</taxon>
        <taxon>Saccharomycetes</taxon>
        <taxon>Saccharomycetales</taxon>
        <taxon>Saccharomycetaceae</taxon>
        <taxon>Eremothecium</taxon>
    </lineage>
</organism>
<dbReference type="InParanoid" id="Q755L9"/>
<evidence type="ECO:0000256" key="1">
    <source>
        <dbReference type="ARBA" id="ARBA00004141"/>
    </source>
</evidence>
<keyword evidence="5 10" id="KW-0812">Transmembrane</keyword>
<name>Q755L9_EREGS</name>
<feature type="transmembrane region" description="Helical" evidence="10">
    <location>
        <begin position="374"/>
        <end position="394"/>
    </location>
</feature>
<dbReference type="EMBL" id="AE016819">
    <property type="protein sequence ID" value="AAS53169.1"/>
    <property type="molecule type" value="Genomic_DNA"/>
</dbReference>
<feature type="transmembrane region" description="Helical" evidence="10">
    <location>
        <begin position="128"/>
        <end position="145"/>
    </location>
</feature>
<evidence type="ECO:0000256" key="10">
    <source>
        <dbReference type="SAM" id="Phobius"/>
    </source>
</evidence>
<dbReference type="Proteomes" id="UP000000591">
    <property type="component" value="Chromosome VI"/>
</dbReference>
<protein>
    <submittedName>
        <fullName evidence="12">AFL205Cp</fullName>
    </submittedName>
</protein>
<evidence type="ECO:0000313" key="13">
    <source>
        <dbReference type="Proteomes" id="UP000000591"/>
    </source>
</evidence>
<evidence type="ECO:0000256" key="9">
    <source>
        <dbReference type="SAM" id="MobiDB-lite"/>
    </source>
</evidence>
<dbReference type="GO" id="GO:0005886">
    <property type="term" value="C:plasma membrane"/>
    <property type="evidence" value="ECO:0000318"/>
    <property type="project" value="GO_Central"/>
</dbReference>
<evidence type="ECO:0000256" key="8">
    <source>
        <dbReference type="RuleBase" id="RU003346"/>
    </source>
</evidence>
<feature type="transmembrane region" description="Helical" evidence="10">
    <location>
        <begin position="349"/>
        <end position="367"/>
    </location>
</feature>
<dbReference type="eggNOG" id="KOG0254">
    <property type="taxonomic scope" value="Eukaryota"/>
</dbReference>
<accession>Q755L9</accession>
<feature type="region of interest" description="Disordered" evidence="9">
    <location>
        <begin position="1"/>
        <end position="33"/>
    </location>
</feature>
<comment type="subcellular location">
    <subcellularLocation>
        <location evidence="1">Membrane</location>
        <topology evidence="1">Multi-pass membrane protein</topology>
    </subcellularLocation>
</comment>
<dbReference type="FunCoup" id="Q755L9">
    <property type="interactions" value="1513"/>
</dbReference>
<dbReference type="GO" id="GO:0008643">
    <property type="term" value="P:carbohydrate transport"/>
    <property type="evidence" value="ECO:0000318"/>
    <property type="project" value="GO_Central"/>
</dbReference>
<reference evidence="13" key="2">
    <citation type="journal article" date="2013" name="G3 (Bethesda)">
        <title>Genomes of Ashbya fungi isolated from insects reveal four mating-type loci, numerous translocations, lack of transposons, and distinct gene duplications.</title>
        <authorList>
            <person name="Dietrich F.S."/>
            <person name="Voegeli S."/>
            <person name="Kuo S."/>
            <person name="Philippsen P."/>
        </authorList>
    </citation>
    <scope>GENOME REANNOTATION</scope>
    <source>
        <strain evidence="13">ATCC 10895 / CBS 109.51 / FGSC 9923 / NRRL Y-1056</strain>
    </source>
</reference>
<feature type="transmembrane region" description="Helical" evidence="10">
    <location>
        <begin position="45"/>
        <end position="65"/>
    </location>
</feature>
<dbReference type="Gene3D" id="1.20.1250.20">
    <property type="entry name" value="MFS general substrate transporter like domains"/>
    <property type="match status" value="1"/>
</dbReference>
<dbReference type="PROSITE" id="PS00216">
    <property type="entry name" value="SUGAR_TRANSPORT_1"/>
    <property type="match status" value="1"/>
</dbReference>
<dbReference type="InterPro" id="IPR050360">
    <property type="entry name" value="MFS_Sugar_Transporters"/>
</dbReference>
<comment type="similarity">
    <text evidence="2 8">Belongs to the major facilitator superfamily. Sugar transporter (TC 2.A.1.1) family.</text>
</comment>
<gene>
    <name evidence="12" type="ORF">AGOS_AFL205C</name>
</gene>
<feature type="transmembrane region" description="Helical" evidence="10">
    <location>
        <begin position="188"/>
        <end position="210"/>
    </location>
</feature>
<feature type="transmembrane region" description="Helical" evidence="10">
    <location>
        <begin position="414"/>
        <end position="437"/>
    </location>
</feature>
<dbReference type="HOGENOM" id="CLU_001265_30_1_1"/>
<dbReference type="CDD" id="cd17356">
    <property type="entry name" value="MFS_HXT"/>
    <property type="match status" value="1"/>
</dbReference>
<feature type="transmembrane region" description="Helical" evidence="10">
    <location>
        <begin position="449"/>
        <end position="467"/>
    </location>
</feature>
<feature type="domain" description="Major facilitator superfamily (MFS) profile" evidence="11">
    <location>
        <begin position="52"/>
        <end position="502"/>
    </location>
</feature>
<keyword evidence="6 10" id="KW-1133">Transmembrane helix</keyword>
<keyword evidence="3 8" id="KW-0813">Transport</keyword>
<evidence type="ECO:0000259" key="11">
    <source>
        <dbReference type="PROSITE" id="PS50850"/>
    </source>
</evidence>
<dbReference type="PRINTS" id="PR00171">
    <property type="entry name" value="SUGRTRNSPORT"/>
</dbReference>
<reference evidence="12 13" key="1">
    <citation type="journal article" date="2004" name="Science">
        <title>The Ashbya gossypii genome as a tool for mapping the ancient Saccharomyces cerevisiae genome.</title>
        <authorList>
            <person name="Dietrich F.S."/>
            <person name="Voegeli S."/>
            <person name="Brachat S."/>
            <person name="Lerch A."/>
            <person name="Gates K."/>
            <person name="Steiner S."/>
            <person name="Mohr C."/>
            <person name="Pohlmann R."/>
            <person name="Luedi P."/>
            <person name="Choi S."/>
            <person name="Wing R.A."/>
            <person name="Flavier A."/>
            <person name="Gaffney T.D."/>
            <person name="Philippsen P."/>
        </authorList>
    </citation>
    <scope>NUCLEOTIDE SEQUENCE [LARGE SCALE GENOMIC DNA]</scope>
    <source>
        <strain evidence="13">ATCC 10895 / CBS 109.51 / FGSC 9923 / NRRL Y-1056</strain>
    </source>
</reference>
<dbReference type="PROSITE" id="PS50850">
    <property type="entry name" value="MFS"/>
    <property type="match status" value="1"/>
</dbReference>
<evidence type="ECO:0000256" key="7">
    <source>
        <dbReference type="ARBA" id="ARBA00023136"/>
    </source>
</evidence>
<dbReference type="PANTHER" id="PTHR48022:SF75">
    <property type="entry name" value="GALACTOSE TRANSPORTER-RELATED"/>
    <property type="match status" value="1"/>
</dbReference>
<feature type="transmembrane region" description="Helical" evidence="10">
    <location>
        <begin position="151"/>
        <end position="176"/>
    </location>
</feature>
<evidence type="ECO:0000256" key="6">
    <source>
        <dbReference type="ARBA" id="ARBA00022989"/>
    </source>
</evidence>
<dbReference type="FunFam" id="1.20.1250.20:FF:000044">
    <property type="entry name" value="Hexose transporter Hxt3p"/>
    <property type="match status" value="1"/>
</dbReference>
<feature type="transmembrane region" description="Helical" evidence="10">
    <location>
        <begin position="479"/>
        <end position="498"/>
    </location>
</feature>
<evidence type="ECO:0000313" key="12">
    <source>
        <dbReference type="EMBL" id="AAS53169.1"/>
    </source>
</evidence>
<dbReference type="AlphaFoldDB" id="Q755L9"/>
<keyword evidence="13" id="KW-1185">Reference proteome</keyword>
<proteinExistence type="inferred from homology"/>
<dbReference type="InterPro" id="IPR005828">
    <property type="entry name" value="MFS_sugar_transport-like"/>
</dbReference>
<dbReference type="InterPro" id="IPR005829">
    <property type="entry name" value="Sugar_transporter_CS"/>
</dbReference>
<sequence length="546" mass="60464">MSAAIAQPDNRSVMSTHSSTASNKPSKEENKESGLVEIPVKPASAYITVSLLCILVAFGGFIFGWDTGTISGFVNQSDYKNRFGELNESGDYYLSDNRTGLIVAIFNIGCAVGGIFLSKFADMYGRRIGLMIVTLVYVIGIVVQISSTDKWYQYCIGRVISGLGVGGIAVLSPMLISETSPKHLRGMLVSCYQLMITAGIFVGYCANYGTKAKYEDSKQWRIPLGLSFAWAILMIGGMVLVPESPRYLVEVNKYEDAKRSLARSNKVPVDDPSIQAEFDNIHAGIELERMAGSASWGELFSTKSKILQRVIMGVMIQSLQQLTGNNYFFYYGTTIFKSVGLEDSFQTSIILGAVNFGSTFVAVWAVGKFGRRRLMLAGAAAMTVCMVIFASIGVTKLWPNGEDQPSSKPAGNVMIVFTCIYIFCFATTWAPIPFVIVSETFPLRVKAKGMAIATAANWIWGFLIAFFTPKITNAIKFNYGYVFMGCLIFAFFYMFFFVPETKGLTLEEVEEMWQEGVVPWKSESWTPSYKRNAYETEEVKPEKTWA</sequence>
<evidence type="ECO:0000256" key="2">
    <source>
        <dbReference type="ARBA" id="ARBA00010992"/>
    </source>
</evidence>
<dbReference type="PROSITE" id="PS00217">
    <property type="entry name" value="SUGAR_TRANSPORT_2"/>
    <property type="match status" value="1"/>
</dbReference>